<keyword evidence="4 7" id="KW-0472">Membrane</keyword>
<dbReference type="PANTHER" id="PTHR38766">
    <property type="entry name" value="FLAGELLAR PROTEIN FLIO"/>
    <property type="match status" value="1"/>
</dbReference>
<dbReference type="InterPro" id="IPR052205">
    <property type="entry name" value="FliO/MopB"/>
</dbReference>
<dbReference type="PANTHER" id="PTHR38766:SF1">
    <property type="entry name" value="FLAGELLAR PROTEIN FLIO"/>
    <property type="match status" value="1"/>
</dbReference>
<evidence type="ECO:0000313" key="8">
    <source>
        <dbReference type="EMBL" id="MBD8524732.1"/>
    </source>
</evidence>
<feature type="transmembrane region" description="Helical" evidence="7">
    <location>
        <begin position="16"/>
        <end position="38"/>
    </location>
</feature>
<keyword evidence="8" id="KW-0969">Cilium</keyword>
<name>A0AAW3ZIB6_9GAMM</name>
<comment type="caution">
    <text evidence="8">The sequence shown here is derived from an EMBL/GenBank/DDBJ whole genome shotgun (WGS) entry which is preliminary data.</text>
</comment>
<evidence type="ECO:0000256" key="6">
    <source>
        <dbReference type="ARBA" id="ARBA00037937"/>
    </source>
</evidence>
<proteinExistence type="inferred from homology"/>
<dbReference type="GO" id="GO:0009425">
    <property type="term" value="C:bacterial-type flagellum basal body"/>
    <property type="evidence" value="ECO:0007669"/>
    <property type="project" value="UniProtKB-SubCell"/>
</dbReference>
<protein>
    <recommendedName>
        <fullName evidence="7">Flagellar protein</fullName>
    </recommendedName>
</protein>
<dbReference type="GO" id="GO:0044781">
    <property type="term" value="P:bacterial-type flagellum organization"/>
    <property type="evidence" value="ECO:0007669"/>
    <property type="project" value="UniProtKB-UniRule"/>
</dbReference>
<comment type="subcellular location">
    <subcellularLocation>
        <location evidence="7">Cell membrane</location>
    </subcellularLocation>
    <subcellularLocation>
        <location evidence="7">Bacterial flagellum basal body</location>
    </subcellularLocation>
</comment>
<accession>A0AAW3ZIB6</accession>
<evidence type="ECO:0000313" key="9">
    <source>
        <dbReference type="Proteomes" id="UP000613768"/>
    </source>
</evidence>
<dbReference type="RefSeq" id="WP_192028081.1">
    <property type="nucleotide sequence ID" value="NZ_JACYTR010000004.1"/>
</dbReference>
<evidence type="ECO:0000256" key="7">
    <source>
        <dbReference type="RuleBase" id="RU362064"/>
    </source>
</evidence>
<dbReference type="AlphaFoldDB" id="A0AAW3ZIB6"/>
<evidence type="ECO:0000256" key="4">
    <source>
        <dbReference type="ARBA" id="ARBA00023136"/>
    </source>
</evidence>
<dbReference type="Proteomes" id="UP000613768">
    <property type="component" value="Unassembled WGS sequence"/>
</dbReference>
<keyword evidence="5 7" id="KW-0975">Bacterial flagellum</keyword>
<evidence type="ECO:0000256" key="3">
    <source>
        <dbReference type="ARBA" id="ARBA00022989"/>
    </source>
</evidence>
<keyword evidence="8" id="KW-0966">Cell projection</keyword>
<evidence type="ECO:0000256" key="1">
    <source>
        <dbReference type="ARBA" id="ARBA00022475"/>
    </source>
</evidence>
<keyword evidence="8" id="KW-0282">Flagellum</keyword>
<organism evidence="8 9">
    <name type="scientific">Pseudomarimonas arenosa</name>
    <dbReference type="NCBI Taxonomy" id="2774145"/>
    <lineage>
        <taxon>Bacteria</taxon>
        <taxon>Pseudomonadati</taxon>
        <taxon>Pseudomonadota</taxon>
        <taxon>Gammaproteobacteria</taxon>
        <taxon>Lysobacterales</taxon>
        <taxon>Lysobacteraceae</taxon>
        <taxon>Pseudomarimonas</taxon>
    </lineage>
</organism>
<keyword evidence="1 7" id="KW-1003">Cell membrane</keyword>
<dbReference type="Pfam" id="PF04347">
    <property type="entry name" value="FliO"/>
    <property type="match status" value="1"/>
</dbReference>
<sequence>MSNGGATVEASSSLGALGASLLALIFVVALILLLAWLIRRLPGIQMRGHSQLRVVASLSLGVRERVVVVEIGEQQWVLGVTAEQVALIDRLDPPLPSEPAADFSKVLARFGSKDKP</sequence>
<reference evidence="8 9" key="1">
    <citation type="submission" date="2020-09" db="EMBL/GenBank/DDBJ databases">
        <title>Pseudoxanthomonas sp. CAU 1598 isolated from sand of Yaerae Beach.</title>
        <authorList>
            <person name="Kim W."/>
        </authorList>
    </citation>
    <scope>NUCLEOTIDE SEQUENCE [LARGE SCALE GENOMIC DNA]</scope>
    <source>
        <strain evidence="8 9">CAU 1598</strain>
    </source>
</reference>
<comment type="similarity">
    <text evidence="6 7">Belongs to the FliO/MopB family.</text>
</comment>
<dbReference type="InterPro" id="IPR022781">
    <property type="entry name" value="Flagellar_biosynth_FliO"/>
</dbReference>
<keyword evidence="9" id="KW-1185">Reference proteome</keyword>
<dbReference type="EMBL" id="JACYTR010000004">
    <property type="protein sequence ID" value="MBD8524732.1"/>
    <property type="molecule type" value="Genomic_DNA"/>
</dbReference>
<evidence type="ECO:0000256" key="5">
    <source>
        <dbReference type="ARBA" id="ARBA00023143"/>
    </source>
</evidence>
<gene>
    <name evidence="8" type="primary">fliO</name>
    <name evidence="8" type="ORF">IFO71_03165</name>
</gene>
<dbReference type="NCBIfam" id="TIGR03500">
    <property type="entry name" value="FliO_TIGR"/>
    <property type="match status" value="1"/>
</dbReference>
<keyword evidence="3 7" id="KW-1133">Transmembrane helix</keyword>
<keyword evidence="2 7" id="KW-0812">Transmembrane</keyword>
<evidence type="ECO:0000256" key="2">
    <source>
        <dbReference type="ARBA" id="ARBA00022692"/>
    </source>
</evidence>
<dbReference type="GO" id="GO:0005886">
    <property type="term" value="C:plasma membrane"/>
    <property type="evidence" value="ECO:0007669"/>
    <property type="project" value="UniProtKB-SubCell"/>
</dbReference>